<dbReference type="PANTHER" id="PTHR43433:SF5">
    <property type="entry name" value="AB HYDROLASE-1 DOMAIN-CONTAINING PROTEIN"/>
    <property type="match status" value="1"/>
</dbReference>
<dbReference type="AlphaFoldDB" id="A0A1A9HZX5"/>
<dbReference type="InterPro" id="IPR000073">
    <property type="entry name" value="AB_hydrolase_1"/>
</dbReference>
<evidence type="ECO:0000313" key="3">
    <source>
        <dbReference type="EMBL" id="ANH80021.1"/>
    </source>
</evidence>
<protein>
    <recommendedName>
        <fullName evidence="2">AB hydrolase-1 domain-containing protein</fullName>
    </recommendedName>
</protein>
<dbReference type="InterPro" id="IPR029058">
    <property type="entry name" value="AB_hydrolase_fold"/>
</dbReference>
<dbReference type="KEGG" id="nia:A8C56_02630"/>
<dbReference type="PANTHER" id="PTHR43433">
    <property type="entry name" value="HYDROLASE, ALPHA/BETA FOLD FAMILY PROTEIN"/>
    <property type="match status" value="1"/>
</dbReference>
<feature type="signal peptide" evidence="1">
    <location>
        <begin position="1"/>
        <end position="20"/>
    </location>
</feature>
<name>A0A1A9HZX5_9BACT</name>
<dbReference type="RefSeq" id="WP_067751672.1">
    <property type="nucleotide sequence ID" value="NZ_CP015772.1"/>
</dbReference>
<dbReference type="GO" id="GO:0004806">
    <property type="term" value="F:triacylglycerol lipase activity"/>
    <property type="evidence" value="ECO:0007669"/>
    <property type="project" value="TreeGrafter"/>
</dbReference>
<reference evidence="3 4" key="1">
    <citation type="submission" date="2016-05" db="EMBL/GenBank/DDBJ databases">
        <title>Niabella ginsenosidivorans BS26 whole genome sequencing.</title>
        <authorList>
            <person name="Im W.T."/>
            <person name="Siddiqi M.Z."/>
        </authorList>
    </citation>
    <scope>NUCLEOTIDE SEQUENCE [LARGE SCALE GENOMIC DNA]</scope>
    <source>
        <strain evidence="3 4">BS26</strain>
    </source>
</reference>
<dbReference type="STRING" id="1176587.A8C56_02630"/>
<keyword evidence="4" id="KW-1185">Reference proteome</keyword>
<dbReference type="GO" id="GO:0046503">
    <property type="term" value="P:glycerolipid catabolic process"/>
    <property type="evidence" value="ECO:0007669"/>
    <property type="project" value="TreeGrafter"/>
</dbReference>
<accession>A0A1A9HZX5</accession>
<dbReference type="Proteomes" id="UP000077667">
    <property type="component" value="Chromosome"/>
</dbReference>
<feature type="domain" description="AB hydrolase-1" evidence="2">
    <location>
        <begin position="51"/>
        <end position="169"/>
    </location>
</feature>
<organism evidence="3 4">
    <name type="scientific">Niabella ginsenosidivorans</name>
    <dbReference type="NCBI Taxonomy" id="1176587"/>
    <lineage>
        <taxon>Bacteria</taxon>
        <taxon>Pseudomonadati</taxon>
        <taxon>Bacteroidota</taxon>
        <taxon>Chitinophagia</taxon>
        <taxon>Chitinophagales</taxon>
        <taxon>Chitinophagaceae</taxon>
        <taxon>Niabella</taxon>
    </lineage>
</organism>
<gene>
    <name evidence="3" type="ORF">A8C56_02630</name>
</gene>
<feature type="chain" id="PRO_5008389661" description="AB hydrolase-1 domain-containing protein" evidence="1">
    <location>
        <begin position="21"/>
        <end position="275"/>
    </location>
</feature>
<dbReference type="InterPro" id="IPR050471">
    <property type="entry name" value="AB_hydrolase"/>
</dbReference>
<dbReference type="Gene3D" id="3.40.50.1820">
    <property type="entry name" value="alpha/beta hydrolase"/>
    <property type="match status" value="1"/>
</dbReference>
<dbReference type="EMBL" id="CP015772">
    <property type="protein sequence ID" value="ANH80021.1"/>
    <property type="molecule type" value="Genomic_DNA"/>
</dbReference>
<dbReference type="PROSITE" id="PS51257">
    <property type="entry name" value="PROKAR_LIPOPROTEIN"/>
    <property type="match status" value="1"/>
</dbReference>
<evidence type="ECO:0000256" key="1">
    <source>
        <dbReference type="SAM" id="SignalP"/>
    </source>
</evidence>
<dbReference type="Pfam" id="PF00561">
    <property type="entry name" value="Abhydrolase_1"/>
    <property type="match status" value="1"/>
</dbReference>
<evidence type="ECO:0000259" key="2">
    <source>
        <dbReference type="Pfam" id="PF00561"/>
    </source>
</evidence>
<sequence>MRLQLFFLLLLIIAIAGCHQHPPYGNNKAAGRYYNIRGIRMYTEVYGKGQPLLMIHGNNGSISTFEFNITHFADDYKVILADARSQGRSADKNDSLTFEMMADDYAALLDSMHIDSAYVLGWSDGGISGLLLAIRHPEKVKKLAVSGANLWPDTTAIEPADWRDNIKEFDSLELKQNRTVAERQKIKMLKLDLTEPHIALHALHQIKCPALVISGDHDMIRLQHTHDIFKNIPHAHLWVIPNSSHYTLMEHPRRFNAGLSKFFSTPFSNKETATQ</sequence>
<evidence type="ECO:0000313" key="4">
    <source>
        <dbReference type="Proteomes" id="UP000077667"/>
    </source>
</evidence>
<dbReference type="SUPFAM" id="SSF53474">
    <property type="entry name" value="alpha/beta-Hydrolases"/>
    <property type="match status" value="1"/>
</dbReference>
<dbReference type="OrthoDB" id="2247630at2"/>
<proteinExistence type="predicted"/>
<keyword evidence="1" id="KW-0732">Signal</keyword>